<dbReference type="PANTHER" id="PTHR32089">
    <property type="entry name" value="METHYL-ACCEPTING CHEMOTAXIS PROTEIN MCPB"/>
    <property type="match status" value="1"/>
</dbReference>
<organism evidence="11 12">
    <name type="scientific">Paenibacillus shirakamiensis</name>
    <dbReference type="NCBI Taxonomy" id="1265935"/>
    <lineage>
        <taxon>Bacteria</taxon>
        <taxon>Bacillati</taxon>
        <taxon>Bacillota</taxon>
        <taxon>Bacilli</taxon>
        <taxon>Bacillales</taxon>
        <taxon>Paenibacillaceae</taxon>
        <taxon>Paenibacillus</taxon>
    </lineage>
</organism>
<comment type="similarity">
    <text evidence="5">Belongs to the methyl-accepting chemotaxis (MCP) protein family.</text>
</comment>
<dbReference type="Gene3D" id="1.10.287.950">
    <property type="entry name" value="Methyl-accepting chemotaxis protein"/>
    <property type="match status" value="1"/>
</dbReference>
<evidence type="ECO:0000256" key="8">
    <source>
        <dbReference type="SAM" id="Phobius"/>
    </source>
</evidence>
<protein>
    <submittedName>
        <fullName evidence="11">Methyl-accepting chemotaxis protein</fullName>
    </submittedName>
</protein>
<dbReference type="InterPro" id="IPR024478">
    <property type="entry name" value="HlyB_4HB_MCP"/>
</dbReference>
<keyword evidence="8" id="KW-0812">Transmembrane</keyword>
<keyword evidence="4 6" id="KW-0807">Transducer</keyword>
<comment type="caution">
    <text evidence="11">The sequence shown here is derived from an EMBL/GenBank/DDBJ whole genome shotgun (WGS) entry which is preliminary data.</text>
</comment>
<feature type="coiled-coil region" evidence="7">
    <location>
        <begin position="76"/>
        <end position="129"/>
    </location>
</feature>
<evidence type="ECO:0000256" key="3">
    <source>
        <dbReference type="ARBA" id="ARBA00023136"/>
    </source>
</evidence>
<dbReference type="PROSITE" id="PS50885">
    <property type="entry name" value="HAMP"/>
    <property type="match status" value="1"/>
</dbReference>
<evidence type="ECO:0000259" key="9">
    <source>
        <dbReference type="PROSITE" id="PS50111"/>
    </source>
</evidence>
<keyword evidence="2" id="KW-1003">Cell membrane</keyword>
<dbReference type="Pfam" id="PF00672">
    <property type="entry name" value="HAMP"/>
    <property type="match status" value="1"/>
</dbReference>
<evidence type="ECO:0000313" key="11">
    <source>
        <dbReference type="EMBL" id="MBP2000639.1"/>
    </source>
</evidence>
<keyword evidence="8" id="KW-1133">Transmembrane helix</keyword>
<comment type="subcellular location">
    <subcellularLocation>
        <location evidence="1">Cell membrane</location>
    </subcellularLocation>
</comment>
<evidence type="ECO:0000256" key="4">
    <source>
        <dbReference type="ARBA" id="ARBA00023224"/>
    </source>
</evidence>
<dbReference type="Pfam" id="PF12729">
    <property type="entry name" value="4HB_MCP_1"/>
    <property type="match status" value="1"/>
</dbReference>
<feature type="transmembrane region" description="Helical" evidence="8">
    <location>
        <begin position="183"/>
        <end position="202"/>
    </location>
</feature>
<evidence type="ECO:0000256" key="7">
    <source>
        <dbReference type="SAM" id="Coils"/>
    </source>
</evidence>
<reference evidence="11 12" key="1">
    <citation type="submission" date="2021-03" db="EMBL/GenBank/DDBJ databases">
        <title>Genomic Encyclopedia of Type Strains, Phase IV (KMG-IV): sequencing the most valuable type-strain genomes for metagenomic binning, comparative biology and taxonomic classification.</title>
        <authorList>
            <person name="Goeker M."/>
        </authorList>
    </citation>
    <scope>NUCLEOTIDE SEQUENCE [LARGE SCALE GENOMIC DNA]</scope>
    <source>
        <strain evidence="11 12">DSM 26806</strain>
    </source>
</reference>
<dbReference type="SMART" id="SM00283">
    <property type="entry name" value="MA"/>
    <property type="match status" value="1"/>
</dbReference>
<dbReference type="Pfam" id="PF00015">
    <property type="entry name" value="MCPsignal"/>
    <property type="match status" value="1"/>
</dbReference>
<keyword evidence="12" id="KW-1185">Reference proteome</keyword>
<dbReference type="EMBL" id="JAGGLD010000002">
    <property type="protein sequence ID" value="MBP2000639.1"/>
    <property type="molecule type" value="Genomic_DNA"/>
</dbReference>
<dbReference type="CDD" id="cd11386">
    <property type="entry name" value="MCP_signal"/>
    <property type="match status" value="1"/>
</dbReference>
<dbReference type="Proteomes" id="UP001519288">
    <property type="component" value="Unassembled WGS sequence"/>
</dbReference>
<proteinExistence type="inferred from homology"/>
<dbReference type="PANTHER" id="PTHR32089:SF112">
    <property type="entry name" value="LYSOZYME-LIKE PROTEIN-RELATED"/>
    <property type="match status" value="1"/>
</dbReference>
<keyword evidence="7" id="KW-0175">Coiled coil</keyword>
<dbReference type="SMART" id="SM00304">
    <property type="entry name" value="HAMP"/>
    <property type="match status" value="1"/>
</dbReference>
<evidence type="ECO:0000259" key="10">
    <source>
        <dbReference type="PROSITE" id="PS50885"/>
    </source>
</evidence>
<feature type="domain" description="HAMP" evidence="10">
    <location>
        <begin position="203"/>
        <end position="256"/>
    </location>
</feature>
<accession>A0ABS4JJ49</accession>
<keyword evidence="3 8" id="KW-0472">Membrane</keyword>
<dbReference type="CDD" id="cd06225">
    <property type="entry name" value="HAMP"/>
    <property type="match status" value="1"/>
</dbReference>
<dbReference type="PROSITE" id="PS50111">
    <property type="entry name" value="CHEMOTAXIS_TRANSDUC_2"/>
    <property type="match status" value="1"/>
</dbReference>
<name>A0ABS4JJ49_9BACL</name>
<evidence type="ECO:0000256" key="6">
    <source>
        <dbReference type="PROSITE-ProRule" id="PRU00284"/>
    </source>
</evidence>
<feature type="domain" description="Methyl-accepting transducer" evidence="9">
    <location>
        <begin position="275"/>
        <end position="511"/>
    </location>
</feature>
<evidence type="ECO:0000256" key="5">
    <source>
        <dbReference type="ARBA" id="ARBA00029447"/>
    </source>
</evidence>
<dbReference type="RefSeq" id="WP_209860988.1">
    <property type="nucleotide sequence ID" value="NZ_JAGGLD010000002.1"/>
</dbReference>
<evidence type="ECO:0000256" key="2">
    <source>
        <dbReference type="ARBA" id="ARBA00022475"/>
    </source>
</evidence>
<dbReference type="InterPro" id="IPR004090">
    <property type="entry name" value="Chemotax_Me-accpt_rcpt"/>
</dbReference>
<gene>
    <name evidence="11" type="ORF">J2Z69_001670</name>
</gene>
<dbReference type="PRINTS" id="PR00260">
    <property type="entry name" value="CHEMTRNSDUCR"/>
</dbReference>
<dbReference type="InterPro" id="IPR003660">
    <property type="entry name" value="HAMP_dom"/>
</dbReference>
<dbReference type="InterPro" id="IPR004089">
    <property type="entry name" value="MCPsignal_dom"/>
</dbReference>
<sequence length="562" mass="61103">MNIRKKLFSGFAVTILLTLIVATISYVQLSTINKSYSHLLNNQVTNILSAKELQYIVTKQAKDLRGYLLTGDNEQLDAYRQGRASFANELKQLDNKLPVGQTKAVLSELKDLEAKYASVTVDIIAAKQKNQIDVYTRMVQQQCVPMAKALADKASSLELLQKKMLDQTAADTSRSVNNVKNTVIGVSILAFLIGALIAYVFGRMISRPVTVLAASAKQIAAGDLTIQDIQLNNKDEIGQMAQAFNSMKHNLKSLLNTISESSQQVASASSELSTGSEEAVQTANQMREAVMDISGATERQVHSMNENKTSLQETATSIYRIADSATTVASSSERALNDSARGTEFMKLTIRQMGTIDERVQDSSQIINDLGEQSKKIAHITELIRDIAGQTNLLSLNASIEAARAGEHGRGFAVVAGEVKKLSDHSTQSSEEIASLINNMVKNIEGAVVSMDKGAEEVRSGIRIVSQAGEVFHSIQTSIETVTEQVQEVSAASEQISAGTEQMIQSEERVEELSRHIAGNSRLLAMASDKQVNKMVGISSAAERLSSLAQELQSEVQRFKID</sequence>
<evidence type="ECO:0000256" key="1">
    <source>
        <dbReference type="ARBA" id="ARBA00004236"/>
    </source>
</evidence>
<dbReference type="Gene3D" id="6.10.340.10">
    <property type="match status" value="1"/>
</dbReference>
<evidence type="ECO:0000313" key="12">
    <source>
        <dbReference type="Proteomes" id="UP001519288"/>
    </source>
</evidence>
<dbReference type="SUPFAM" id="SSF58104">
    <property type="entry name" value="Methyl-accepting chemotaxis protein (MCP) signaling domain"/>
    <property type="match status" value="1"/>
</dbReference>